<keyword evidence="2" id="KW-0808">Transferase</keyword>
<evidence type="ECO:0000256" key="8">
    <source>
        <dbReference type="PROSITE-ProRule" id="PRU10141"/>
    </source>
</evidence>
<evidence type="ECO:0000256" key="6">
    <source>
        <dbReference type="ARBA" id="ARBA00022837"/>
    </source>
</evidence>
<dbReference type="PROSITE" id="PS00107">
    <property type="entry name" value="PROTEIN_KINASE_ATP"/>
    <property type="match status" value="1"/>
</dbReference>
<dbReference type="Pfam" id="PF00069">
    <property type="entry name" value="Pkinase"/>
    <property type="match status" value="1"/>
</dbReference>
<dbReference type="InterPro" id="IPR018247">
    <property type="entry name" value="EF_Hand_1_Ca_BS"/>
</dbReference>
<dbReference type="PANTHER" id="PTHR24349">
    <property type="entry name" value="SERINE/THREONINE-PROTEIN KINASE"/>
    <property type="match status" value="1"/>
</dbReference>
<dbReference type="GO" id="GO:0005524">
    <property type="term" value="F:ATP binding"/>
    <property type="evidence" value="ECO:0007669"/>
    <property type="project" value="UniProtKB-UniRule"/>
</dbReference>
<dbReference type="Gene3D" id="1.10.238.10">
    <property type="entry name" value="EF-hand"/>
    <property type="match status" value="1"/>
</dbReference>
<gene>
    <name evidence="11" type="ORF">WJX84_003622</name>
</gene>
<dbReference type="InterPro" id="IPR017441">
    <property type="entry name" value="Protein_kinase_ATP_BS"/>
</dbReference>
<dbReference type="Gene3D" id="3.30.200.20">
    <property type="entry name" value="Phosphorylase Kinase, domain 1"/>
    <property type="match status" value="1"/>
</dbReference>
<dbReference type="InterPro" id="IPR011009">
    <property type="entry name" value="Kinase-like_dom_sf"/>
</dbReference>
<accession>A0AAW1ST03</accession>
<keyword evidence="1" id="KW-0723">Serine/threonine-protein kinase</keyword>
<feature type="domain" description="EF-hand" evidence="10">
    <location>
        <begin position="395"/>
        <end position="430"/>
    </location>
</feature>
<feature type="domain" description="EF-hand" evidence="10">
    <location>
        <begin position="431"/>
        <end position="466"/>
    </location>
</feature>
<dbReference type="InterPro" id="IPR008271">
    <property type="entry name" value="Ser/Thr_kinase_AS"/>
</dbReference>
<evidence type="ECO:0000256" key="1">
    <source>
        <dbReference type="ARBA" id="ARBA00022527"/>
    </source>
</evidence>
<feature type="domain" description="EF-hand" evidence="10">
    <location>
        <begin position="471"/>
        <end position="506"/>
    </location>
</feature>
<evidence type="ECO:0000256" key="3">
    <source>
        <dbReference type="ARBA" id="ARBA00022737"/>
    </source>
</evidence>
<dbReference type="PROSITE" id="PS50222">
    <property type="entry name" value="EF_HAND_2"/>
    <property type="match status" value="4"/>
</dbReference>
<dbReference type="SMART" id="SM00220">
    <property type="entry name" value="S_TKc"/>
    <property type="match status" value="1"/>
</dbReference>
<dbReference type="SMART" id="SM00054">
    <property type="entry name" value="EFh"/>
    <property type="match status" value="4"/>
</dbReference>
<dbReference type="EMBL" id="JALJOV010001050">
    <property type="protein sequence ID" value="KAK9855495.1"/>
    <property type="molecule type" value="Genomic_DNA"/>
</dbReference>
<evidence type="ECO:0000259" key="9">
    <source>
        <dbReference type="PROSITE" id="PS50011"/>
    </source>
</evidence>
<keyword evidence="4 8" id="KW-0547">Nucleotide-binding</keyword>
<organism evidence="11 12">
    <name type="scientific">Apatococcus fuscideae</name>
    <dbReference type="NCBI Taxonomy" id="2026836"/>
    <lineage>
        <taxon>Eukaryota</taxon>
        <taxon>Viridiplantae</taxon>
        <taxon>Chlorophyta</taxon>
        <taxon>core chlorophytes</taxon>
        <taxon>Trebouxiophyceae</taxon>
        <taxon>Chlorellales</taxon>
        <taxon>Chlorellaceae</taxon>
        <taxon>Apatococcus</taxon>
    </lineage>
</organism>
<reference evidence="11 12" key="1">
    <citation type="journal article" date="2024" name="Nat. Commun.">
        <title>Phylogenomics reveals the evolutionary origins of lichenization in chlorophyte algae.</title>
        <authorList>
            <person name="Puginier C."/>
            <person name="Libourel C."/>
            <person name="Otte J."/>
            <person name="Skaloud P."/>
            <person name="Haon M."/>
            <person name="Grisel S."/>
            <person name="Petersen M."/>
            <person name="Berrin J.G."/>
            <person name="Delaux P.M."/>
            <person name="Dal Grande F."/>
            <person name="Keller J."/>
        </authorList>
    </citation>
    <scope>NUCLEOTIDE SEQUENCE [LARGE SCALE GENOMIC DNA]</scope>
    <source>
        <strain evidence="11 12">SAG 2523</strain>
    </source>
</reference>
<feature type="domain" description="Protein kinase" evidence="9">
    <location>
        <begin position="78"/>
        <end position="346"/>
    </location>
</feature>
<dbReference type="Pfam" id="PF13499">
    <property type="entry name" value="EF-hand_7"/>
    <property type="match status" value="2"/>
</dbReference>
<dbReference type="SUPFAM" id="SSF47473">
    <property type="entry name" value="EF-hand"/>
    <property type="match status" value="1"/>
</dbReference>
<evidence type="ECO:0000256" key="2">
    <source>
        <dbReference type="ARBA" id="ARBA00022679"/>
    </source>
</evidence>
<evidence type="ECO:0000313" key="11">
    <source>
        <dbReference type="EMBL" id="KAK9855495.1"/>
    </source>
</evidence>
<dbReference type="GO" id="GO:0005509">
    <property type="term" value="F:calcium ion binding"/>
    <property type="evidence" value="ECO:0007669"/>
    <property type="project" value="InterPro"/>
</dbReference>
<evidence type="ECO:0000256" key="4">
    <source>
        <dbReference type="ARBA" id="ARBA00022741"/>
    </source>
</evidence>
<keyword evidence="6" id="KW-0106">Calcium</keyword>
<dbReference type="PROSITE" id="PS50011">
    <property type="entry name" value="PROTEIN_KINASE_DOM"/>
    <property type="match status" value="1"/>
</dbReference>
<evidence type="ECO:0000256" key="5">
    <source>
        <dbReference type="ARBA" id="ARBA00022777"/>
    </source>
</evidence>
<keyword evidence="5" id="KW-0418">Kinase</keyword>
<dbReference type="SUPFAM" id="SSF56112">
    <property type="entry name" value="Protein kinase-like (PK-like)"/>
    <property type="match status" value="1"/>
</dbReference>
<keyword evidence="12" id="KW-1185">Reference proteome</keyword>
<evidence type="ECO:0000256" key="7">
    <source>
        <dbReference type="ARBA" id="ARBA00022840"/>
    </source>
</evidence>
<dbReference type="InterPro" id="IPR011992">
    <property type="entry name" value="EF-hand-dom_pair"/>
</dbReference>
<dbReference type="GO" id="GO:0004674">
    <property type="term" value="F:protein serine/threonine kinase activity"/>
    <property type="evidence" value="ECO:0007669"/>
    <property type="project" value="UniProtKB-KW"/>
</dbReference>
<evidence type="ECO:0000313" key="12">
    <source>
        <dbReference type="Proteomes" id="UP001485043"/>
    </source>
</evidence>
<dbReference type="InterPro" id="IPR002048">
    <property type="entry name" value="EF_hand_dom"/>
</dbReference>
<dbReference type="PROSITE" id="PS00108">
    <property type="entry name" value="PROTEIN_KINASE_ST"/>
    <property type="match status" value="1"/>
</dbReference>
<dbReference type="Proteomes" id="UP001485043">
    <property type="component" value="Unassembled WGS sequence"/>
</dbReference>
<dbReference type="FunFam" id="1.10.238.10:FF:000003">
    <property type="entry name" value="Calmodulin A"/>
    <property type="match status" value="1"/>
</dbReference>
<feature type="domain" description="EF-hand" evidence="10">
    <location>
        <begin position="511"/>
        <end position="546"/>
    </location>
</feature>
<dbReference type="AlphaFoldDB" id="A0AAW1ST03"/>
<feature type="binding site" evidence="8">
    <location>
        <position position="107"/>
    </location>
    <ligand>
        <name>ATP</name>
        <dbReference type="ChEBI" id="CHEBI:30616"/>
    </ligand>
</feature>
<protein>
    <submittedName>
        <fullName evidence="11">Uncharacterized protein</fullName>
    </submittedName>
</protein>
<comment type="caution">
    <text evidence="11">The sequence shown here is derived from an EMBL/GenBank/DDBJ whole genome shotgun (WGS) entry which is preliminary data.</text>
</comment>
<proteinExistence type="predicted"/>
<dbReference type="Gene3D" id="1.10.510.10">
    <property type="entry name" value="Transferase(Phosphotransferase) domain 1"/>
    <property type="match status" value="1"/>
</dbReference>
<name>A0AAW1ST03_9CHLO</name>
<dbReference type="PROSITE" id="PS00018">
    <property type="entry name" value="EF_HAND_1"/>
    <property type="match status" value="2"/>
</dbReference>
<keyword evidence="7 8" id="KW-0067">ATP-binding</keyword>
<keyword evidence="3" id="KW-0677">Repeat</keyword>
<sequence>MLRAHVQHTGLCSLQSRQACKRRQQNAAGRSRRGTCIRADYVASSHDSLVLQKPIKQALQPKEVRSVFGFDRDMRQGYNIGKVLGAGSFGVVRSVTNKANKRKYACKTIPKVPKRGDCTPRYLLKIQQEVDAMEQLGVSLDAVYLKDVFEDDENVHLVMELCLGGGILDAYNCGGASYTEKRIASIIRSVLRFVAQCHAKGFIYRDIKPDNFLLLTADPTSPIRATDFGLSIRHWPGEEPLKSRSGTPVFMAPEVIMQDYSHEADVWSVGVLMYHMLTGRFPFWDSVSNLSLQQVWQAILVRQVDLDSPQAKQQLSEGARDLLSGLLRRNPADRLTAGAALAHAWVQEDGIAEDTPLNGSVVQRLQRYGTYGHLKQMVLKMIMEDVVQQGTAVAETVKHIRELFERLDTDKSGGIDMHEFTDGLKQQGYQLSAEEIEQIMDRIDINADGAIVFDELAASLLDWKSLQQDRLWTQWVDLAFNKFDANGDGFLSLEEILHHLPPEMDGASAQDRILEARRMLREADANGDGRISKDEFVALLQEASMRDSLDQYDSRYSGARAEVTVGQ</sequence>
<dbReference type="InterPro" id="IPR000719">
    <property type="entry name" value="Prot_kinase_dom"/>
</dbReference>
<dbReference type="InterPro" id="IPR050205">
    <property type="entry name" value="CDPK_Ser/Thr_kinases"/>
</dbReference>
<evidence type="ECO:0000259" key="10">
    <source>
        <dbReference type="PROSITE" id="PS50222"/>
    </source>
</evidence>